<protein>
    <submittedName>
        <fullName evidence="1">Uncharacterized protein</fullName>
    </submittedName>
</protein>
<sequence length="201" mass="21993">MKPFSTLQYTPILEICSQGYGAAHKPGWTRRVSVPDGRSITVAVTRRRTSGAPPLCHGSTIIVSLPPLPLALRLKVSKHLDGFSFSCRPSFTRVCRWHGTRQPTVTLTSIRLPWLVGRRPSLPRVRISQAGRGVPGQSCICLVCCSLGTCTDDRSASVQGLLRFLDLRNQRTLCPQKLSPLHLPAARGVPSICLQCTHHPG</sequence>
<proteinExistence type="predicted"/>
<organism evidence="1 2">
    <name type="scientific">Mycena albidolilacea</name>
    <dbReference type="NCBI Taxonomy" id="1033008"/>
    <lineage>
        <taxon>Eukaryota</taxon>
        <taxon>Fungi</taxon>
        <taxon>Dikarya</taxon>
        <taxon>Basidiomycota</taxon>
        <taxon>Agaricomycotina</taxon>
        <taxon>Agaricomycetes</taxon>
        <taxon>Agaricomycetidae</taxon>
        <taxon>Agaricales</taxon>
        <taxon>Marasmiineae</taxon>
        <taxon>Mycenaceae</taxon>
        <taxon>Mycena</taxon>
    </lineage>
</organism>
<reference evidence="1" key="1">
    <citation type="submission" date="2023-03" db="EMBL/GenBank/DDBJ databases">
        <title>Massive genome expansion in bonnet fungi (Mycena s.s.) driven by repeated elements and novel gene families across ecological guilds.</title>
        <authorList>
            <consortium name="Lawrence Berkeley National Laboratory"/>
            <person name="Harder C.B."/>
            <person name="Miyauchi S."/>
            <person name="Viragh M."/>
            <person name="Kuo A."/>
            <person name="Thoen E."/>
            <person name="Andreopoulos B."/>
            <person name="Lu D."/>
            <person name="Skrede I."/>
            <person name="Drula E."/>
            <person name="Henrissat B."/>
            <person name="Morin E."/>
            <person name="Kohler A."/>
            <person name="Barry K."/>
            <person name="LaButti K."/>
            <person name="Morin E."/>
            <person name="Salamov A."/>
            <person name="Lipzen A."/>
            <person name="Mereny Z."/>
            <person name="Hegedus B."/>
            <person name="Baldrian P."/>
            <person name="Stursova M."/>
            <person name="Weitz H."/>
            <person name="Taylor A."/>
            <person name="Grigoriev I.V."/>
            <person name="Nagy L.G."/>
            <person name="Martin F."/>
            <person name="Kauserud H."/>
        </authorList>
    </citation>
    <scope>NUCLEOTIDE SEQUENCE</scope>
    <source>
        <strain evidence="1">CBHHK002</strain>
    </source>
</reference>
<comment type="caution">
    <text evidence="1">The sequence shown here is derived from an EMBL/GenBank/DDBJ whole genome shotgun (WGS) entry which is preliminary data.</text>
</comment>
<evidence type="ECO:0000313" key="1">
    <source>
        <dbReference type="EMBL" id="KAJ7302366.1"/>
    </source>
</evidence>
<dbReference type="AlphaFoldDB" id="A0AAD6YZJ4"/>
<accession>A0AAD6YZJ4</accession>
<dbReference type="Proteomes" id="UP001218218">
    <property type="component" value="Unassembled WGS sequence"/>
</dbReference>
<name>A0AAD6YZJ4_9AGAR</name>
<evidence type="ECO:0000313" key="2">
    <source>
        <dbReference type="Proteomes" id="UP001218218"/>
    </source>
</evidence>
<dbReference type="EMBL" id="JARIHO010000117">
    <property type="protein sequence ID" value="KAJ7302366.1"/>
    <property type="molecule type" value="Genomic_DNA"/>
</dbReference>
<gene>
    <name evidence="1" type="ORF">DFH08DRAFT_74386</name>
</gene>
<keyword evidence="2" id="KW-1185">Reference proteome</keyword>